<evidence type="ECO:0000313" key="3">
    <source>
        <dbReference type="EMBL" id="QTK21684.1"/>
    </source>
</evidence>
<dbReference type="PANTHER" id="PTHR10884:SF14">
    <property type="entry name" value="NADH DEHYDROGENASE [UBIQUINONE] IRON-SULFUR PROTEIN 3, MITOCHONDRIAL"/>
    <property type="match status" value="1"/>
</dbReference>
<dbReference type="SUPFAM" id="SSF143243">
    <property type="entry name" value="Nqo5-like"/>
    <property type="match status" value="1"/>
</dbReference>
<comment type="similarity">
    <text evidence="1">Belongs to the complex I 30 kDa subunit family.</text>
</comment>
<evidence type="ECO:0000259" key="2">
    <source>
        <dbReference type="Pfam" id="PF00329"/>
    </source>
</evidence>
<dbReference type="PANTHER" id="PTHR10884">
    <property type="entry name" value="NADH DEHYDROGENASE UBIQUINONE IRON-SULFUR PROTEIN 3"/>
    <property type="match status" value="1"/>
</dbReference>
<proteinExistence type="inferred from homology"/>
<geneLocation type="mitochondrion" evidence="3"/>
<evidence type="ECO:0000256" key="1">
    <source>
        <dbReference type="ARBA" id="ARBA00007569"/>
    </source>
</evidence>
<dbReference type="GO" id="GO:0008137">
    <property type="term" value="F:NADH dehydrogenase (ubiquinone) activity"/>
    <property type="evidence" value="ECO:0007669"/>
    <property type="project" value="InterPro"/>
</dbReference>
<keyword evidence="3" id="KW-0496">Mitochondrion</keyword>
<organism evidence="3">
    <name type="scientific">Coscinodiscus granii</name>
    <dbReference type="NCBI Taxonomy" id="265552"/>
    <lineage>
        <taxon>Eukaryota</taxon>
        <taxon>Sar</taxon>
        <taxon>Stramenopiles</taxon>
        <taxon>Ochrophyta</taxon>
        <taxon>Bacillariophyta</taxon>
        <taxon>Coscinodiscophyceae</taxon>
        <taxon>Coscinodiscophycidae</taxon>
        <taxon>Coscinodiscales</taxon>
        <taxon>Coscinodiscaceae</taxon>
        <taxon>Coscinodiscus</taxon>
    </lineage>
</organism>
<dbReference type="RefSeq" id="YP_010248489.1">
    <property type="nucleotide sequence ID" value="NC_060315.1"/>
</dbReference>
<dbReference type="EMBL" id="MW435847">
    <property type="protein sequence ID" value="QTK21684.1"/>
    <property type="molecule type" value="Genomic_DNA"/>
</dbReference>
<feature type="domain" description="NADH:ubiquinone oxidoreductase 30kDa subunit" evidence="2">
    <location>
        <begin position="34"/>
        <end position="153"/>
    </location>
</feature>
<dbReference type="Pfam" id="PF00329">
    <property type="entry name" value="Complex1_30kDa"/>
    <property type="match status" value="1"/>
</dbReference>
<protein>
    <submittedName>
        <fullName evidence="3">NADH dehydrogenase subunit 9</fullName>
    </submittedName>
</protein>
<dbReference type="AlphaFoldDB" id="A0A8A6W2P9"/>
<dbReference type="InterPro" id="IPR001268">
    <property type="entry name" value="NADH_UbQ_OxRdtase_30kDa_su"/>
</dbReference>
<reference evidence="3" key="1">
    <citation type="submission" date="2021-01" db="EMBL/GenBank/DDBJ databases">
        <authorList>
            <person name="Huang H."/>
            <person name="Chen N."/>
        </authorList>
    </citation>
    <scope>NUCLEOTIDE SEQUENCE</scope>
</reference>
<gene>
    <name evidence="3" type="primary">nad9</name>
</gene>
<accession>A0A8A6W2P9</accession>
<dbReference type="InterPro" id="IPR037232">
    <property type="entry name" value="NADH_quin_OxRdtase_su_C/D-like"/>
</dbReference>
<sequence>MFINNILFKSLSYFSKIIPIKSICLFNNEIAFNIKLKNLKFVMFFFKNNTFSQYKSLSSISGVDYVYNKYRFEINYDLLSLRYSNRIKIKICLNELQGISSCEKIFPAANWYECEIWDLFGIFFQNHSNLKRILTDYGFIGNPLRKDFPLSGFVEICYCENEKKIITNHLELSQEYRTFNYKSPWNIS</sequence>
<name>A0A8A6W2P9_9STRA</name>
<dbReference type="GeneID" id="70637899"/>
<dbReference type="Gene3D" id="3.30.460.80">
    <property type="entry name" value="NADH:ubiquinone oxidoreductase, 30kDa subunit"/>
    <property type="match status" value="1"/>
</dbReference>